<dbReference type="Pfam" id="PF04628">
    <property type="entry name" value="Sedlin_N"/>
    <property type="match status" value="1"/>
</dbReference>
<evidence type="ECO:0000256" key="2">
    <source>
        <dbReference type="ARBA" id="ARBA00006626"/>
    </source>
</evidence>
<keyword evidence="3" id="KW-0813">Transport</keyword>
<gene>
    <name evidence="6" type="primary">TRAPPC2</name>
</gene>
<dbReference type="InterPro" id="IPR011012">
    <property type="entry name" value="Longin-like_dom_sf"/>
</dbReference>
<evidence type="ECO:0000256" key="5">
    <source>
        <dbReference type="ARBA" id="ARBA00022892"/>
    </source>
</evidence>
<keyword evidence="5" id="KW-0931">ER-Golgi transport</keyword>
<keyword evidence="4" id="KW-0963">Cytoplasm</keyword>
<dbReference type="InterPro" id="IPR006722">
    <property type="entry name" value="Sedlin"/>
</dbReference>
<dbReference type="Gene3D" id="3.30.450.70">
    <property type="match status" value="1"/>
</dbReference>
<evidence type="ECO:0000313" key="6">
    <source>
        <dbReference type="EMBL" id="CDG72140.1"/>
    </source>
</evidence>
<sequence length="146" mass="17181">MSGFYYFVIVGSRDNPVYEMEFSSQTKMNLDSQGKGKDDHRHLNQFIVHGALDLVDELMWTSNNMYLKVVDKFNEWFVSAFITASGAKFMMLHDLRNDEGIKNFFQDSYETYAKLLMNPFYEYDSKIVSPVFERKLQNFGKKYLSV</sequence>
<comment type="subcellular location">
    <subcellularLocation>
        <location evidence="1">Cytoplasm</location>
        <location evidence="1">Perinuclear region</location>
    </subcellularLocation>
</comment>
<comment type="similarity">
    <text evidence="2">Belongs to the TRAPP small subunits family. Sedlin subfamily.</text>
</comment>
<dbReference type="OMA" id="RYMNQFI"/>
<protein>
    <submittedName>
        <fullName evidence="6">Trafficking protein particle complex subunit 2</fullName>
    </submittedName>
</protein>
<organism evidence="6">
    <name type="scientific">Hydra vulgaris</name>
    <name type="common">Hydra</name>
    <name type="synonym">Hydra attenuata</name>
    <dbReference type="NCBI Taxonomy" id="6087"/>
    <lineage>
        <taxon>Eukaryota</taxon>
        <taxon>Metazoa</taxon>
        <taxon>Cnidaria</taxon>
        <taxon>Hydrozoa</taxon>
        <taxon>Hydroidolina</taxon>
        <taxon>Anthoathecata</taxon>
        <taxon>Aplanulata</taxon>
        <taxon>Hydridae</taxon>
        <taxon>Hydra</taxon>
    </lineage>
</organism>
<dbReference type="KEGG" id="hmg:100203406"/>
<dbReference type="GeneID" id="100203406"/>
<reference evidence="6" key="1">
    <citation type="journal article" date="2013" name="Genome Biol. Evol.">
        <title>Punctuated emergences of genetic and phenotypic innovations in eumetazoan, bilaterian, euteleostome, and hominidae ancestors.</title>
        <authorList>
            <person name="Wenger Y."/>
            <person name="Galliot B."/>
        </authorList>
    </citation>
    <scope>NUCLEOTIDE SEQUENCE</scope>
    <source>
        <tissue evidence="6">Whole animals</tissue>
    </source>
</reference>
<evidence type="ECO:0000256" key="1">
    <source>
        <dbReference type="ARBA" id="ARBA00004556"/>
    </source>
</evidence>
<name>T2MJP5_HYDVU</name>
<dbReference type="GO" id="GO:0048471">
    <property type="term" value="C:perinuclear region of cytoplasm"/>
    <property type="evidence" value="ECO:0007669"/>
    <property type="project" value="UniProtKB-SubCell"/>
</dbReference>
<proteinExistence type="evidence at transcript level"/>
<dbReference type="GO" id="GO:0006888">
    <property type="term" value="P:endoplasmic reticulum to Golgi vesicle-mediated transport"/>
    <property type="evidence" value="ECO:0007669"/>
    <property type="project" value="InterPro"/>
</dbReference>
<accession>T2MJP5</accession>
<dbReference type="CDD" id="cd14825">
    <property type="entry name" value="TRAPPC2_sedlin"/>
    <property type="match status" value="1"/>
</dbReference>
<evidence type="ECO:0000256" key="3">
    <source>
        <dbReference type="ARBA" id="ARBA00022448"/>
    </source>
</evidence>
<dbReference type="FunFam" id="3.30.450.70:FF:000001">
    <property type="entry name" value="Trafficking protein particle complex subunit 2"/>
    <property type="match status" value="1"/>
</dbReference>
<dbReference type="EMBL" id="HAAD01005908">
    <property type="protein sequence ID" value="CDG72140.1"/>
    <property type="molecule type" value="mRNA"/>
</dbReference>
<dbReference type="AlphaFoldDB" id="T2MJP5"/>
<dbReference type="PANTHER" id="PTHR12403">
    <property type="entry name" value="TRAFFICKING PROTEIN PARTICLE COMPLEX SUBUNIT 2"/>
    <property type="match status" value="1"/>
</dbReference>
<evidence type="ECO:0000256" key="4">
    <source>
        <dbReference type="ARBA" id="ARBA00022490"/>
    </source>
</evidence>
<dbReference type="OrthoDB" id="10252102at2759"/>
<dbReference type="SUPFAM" id="SSF64356">
    <property type="entry name" value="SNARE-like"/>
    <property type="match status" value="1"/>
</dbReference>